<dbReference type="Gene3D" id="3.40.462.20">
    <property type="match status" value="1"/>
</dbReference>
<keyword evidence="3" id="KW-0285">Flavoprotein</keyword>
<reference evidence="8" key="1">
    <citation type="submission" date="2023-01" db="EMBL/GenBank/DDBJ databases">
        <title>Exophiala dermititidis isolated from Cystic Fibrosis Patient.</title>
        <authorList>
            <person name="Kurbessoian T."/>
            <person name="Crocker A."/>
            <person name="Murante D."/>
            <person name="Hogan D.A."/>
            <person name="Stajich J.E."/>
        </authorList>
    </citation>
    <scope>NUCLEOTIDE SEQUENCE</scope>
    <source>
        <strain evidence="8">Ex8</strain>
    </source>
</reference>
<dbReference type="InterPro" id="IPR006094">
    <property type="entry name" value="Oxid_FAD_bind_N"/>
</dbReference>
<dbReference type="InterPro" id="IPR016166">
    <property type="entry name" value="FAD-bd_PCMH"/>
</dbReference>
<dbReference type="InterPro" id="IPR050416">
    <property type="entry name" value="FAD-linked_Oxidoreductase"/>
</dbReference>
<comment type="similarity">
    <text evidence="2">Belongs to the oxygen-dependent FAD-linked oxidoreductase family.</text>
</comment>
<organism evidence="8 9">
    <name type="scientific">Exophiala dermatitidis</name>
    <name type="common">Black yeast-like fungus</name>
    <name type="synonym">Wangiella dermatitidis</name>
    <dbReference type="NCBI Taxonomy" id="5970"/>
    <lineage>
        <taxon>Eukaryota</taxon>
        <taxon>Fungi</taxon>
        <taxon>Dikarya</taxon>
        <taxon>Ascomycota</taxon>
        <taxon>Pezizomycotina</taxon>
        <taxon>Eurotiomycetes</taxon>
        <taxon>Chaetothyriomycetidae</taxon>
        <taxon>Chaetothyriales</taxon>
        <taxon>Herpotrichiellaceae</taxon>
        <taxon>Exophiala</taxon>
    </lineage>
</organism>
<evidence type="ECO:0000313" key="8">
    <source>
        <dbReference type="EMBL" id="KAJ8993785.1"/>
    </source>
</evidence>
<dbReference type="Pfam" id="PF01565">
    <property type="entry name" value="FAD_binding_4"/>
    <property type="match status" value="1"/>
</dbReference>
<comment type="caution">
    <text evidence="8">The sequence shown here is derived from an EMBL/GenBank/DDBJ whole genome shotgun (WGS) entry which is preliminary data.</text>
</comment>
<evidence type="ECO:0000313" key="9">
    <source>
        <dbReference type="Proteomes" id="UP001161757"/>
    </source>
</evidence>
<dbReference type="InterPro" id="IPR016167">
    <property type="entry name" value="FAD-bd_PCMH_sub1"/>
</dbReference>
<dbReference type="InterPro" id="IPR016169">
    <property type="entry name" value="FAD-bd_PCMH_sub2"/>
</dbReference>
<name>A0AAN6EXX1_EXODE</name>
<dbReference type="PANTHER" id="PTHR42973:SF39">
    <property type="entry name" value="FAD-BINDING PCMH-TYPE DOMAIN-CONTAINING PROTEIN"/>
    <property type="match status" value="1"/>
</dbReference>
<sequence length="522" mass="55639">MGSSVSPSAAKRSITDNDISTLRTLLSVSSPTLLTPQDAEYPASIRRWSRAAEKPAGAVLCPSSAEEVSIAIKYATDQNIDVAVKGGGHSTAGASSTSGGLLIDLAAKMRQVSVDVERRLLHVQGGCTWGDVDQAGSKHGLATVGGTVADTGVGGLTLGGGYGFLSGQHGLTIDNLVECTVVLGNGEIVRASDNNNNDLFWAIRGAGQNFGVVTEFVFRAFDHSEVWAGLLLYPPTPETLAQVVAATNELYMPDSNGRTRGAGRAAGGLGLARPPPPPESDNSSTTQPEVMILVSVIYFGSETEGKQVFRPFYEINNGAGVGPVVDTTAVVPYPVVNTLLAPPIGLRSSMKGAAFTLPIRPEFVQTVLDEYIQFTNDANNDTGYSLVLWEMYDPAQVVTNANVGCFANRGWHLNGLICPLWTDPKKDAACRQWARHINELFKKELESRGNKTGTGVDGGVGLRGEKGAVLLYGNYDQYDERSRDIFGDNYPRLQALKARYDPTNTFDKLFPISPAPLVAQEG</sequence>
<dbReference type="InterPro" id="IPR036318">
    <property type="entry name" value="FAD-bd_PCMH-like_sf"/>
</dbReference>
<dbReference type="EMBL" id="JAJGCB010000003">
    <property type="protein sequence ID" value="KAJ8993785.1"/>
    <property type="molecule type" value="Genomic_DNA"/>
</dbReference>
<evidence type="ECO:0000256" key="4">
    <source>
        <dbReference type="ARBA" id="ARBA00022827"/>
    </source>
</evidence>
<evidence type="ECO:0000256" key="6">
    <source>
        <dbReference type="SAM" id="MobiDB-lite"/>
    </source>
</evidence>
<accession>A0AAN6EXX1</accession>
<dbReference type="PROSITE" id="PS51387">
    <property type="entry name" value="FAD_PCMH"/>
    <property type="match status" value="1"/>
</dbReference>
<keyword evidence="5" id="KW-0560">Oxidoreductase</keyword>
<feature type="domain" description="FAD-binding PCMH-type" evidence="7">
    <location>
        <begin position="51"/>
        <end position="223"/>
    </location>
</feature>
<dbReference type="Pfam" id="PF08031">
    <property type="entry name" value="BBE"/>
    <property type="match status" value="1"/>
</dbReference>
<protein>
    <recommendedName>
        <fullName evidence="7">FAD-binding PCMH-type domain-containing protein</fullName>
    </recommendedName>
</protein>
<gene>
    <name evidence="8" type="ORF">HRR80_002290</name>
</gene>
<evidence type="ECO:0000256" key="1">
    <source>
        <dbReference type="ARBA" id="ARBA00001974"/>
    </source>
</evidence>
<dbReference type="Gene3D" id="3.30.43.10">
    <property type="entry name" value="Uridine Diphospho-n-acetylenolpyruvylglucosamine Reductase, domain 2"/>
    <property type="match status" value="1"/>
</dbReference>
<dbReference type="PANTHER" id="PTHR42973">
    <property type="entry name" value="BINDING OXIDOREDUCTASE, PUTATIVE (AFU_ORTHOLOGUE AFUA_1G17690)-RELATED"/>
    <property type="match status" value="1"/>
</dbReference>
<dbReference type="GO" id="GO:0016491">
    <property type="term" value="F:oxidoreductase activity"/>
    <property type="evidence" value="ECO:0007669"/>
    <property type="project" value="UniProtKB-KW"/>
</dbReference>
<keyword evidence="4" id="KW-0274">FAD</keyword>
<proteinExistence type="inferred from homology"/>
<dbReference type="InterPro" id="IPR012951">
    <property type="entry name" value="BBE"/>
</dbReference>
<evidence type="ECO:0000256" key="3">
    <source>
        <dbReference type="ARBA" id="ARBA00022630"/>
    </source>
</evidence>
<comment type="cofactor">
    <cofactor evidence="1">
        <name>FAD</name>
        <dbReference type="ChEBI" id="CHEBI:57692"/>
    </cofactor>
</comment>
<evidence type="ECO:0000256" key="5">
    <source>
        <dbReference type="ARBA" id="ARBA00023002"/>
    </source>
</evidence>
<dbReference type="Gene3D" id="3.30.465.10">
    <property type="match status" value="1"/>
</dbReference>
<dbReference type="SUPFAM" id="SSF56176">
    <property type="entry name" value="FAD-binding/transporter-associated domain-like"/>
    <property type="match status" value="1"/>
</dbReference>
<dbReference type="GO" id="GO:0071949">
    <property type="term" value="F:FAD binding"/>
    <property type="evidence" value="ECO:0007669"/>
    <property type="project" value="InterPro"/>
</dbReference>
<evidence type="ECO:0000256" key="2">
    <source>
        <dbReference type="ARBA" id="ARBA00005466"/>
    </source>
</evidence>
<dbReference type="AlphaFoldDB" id="A0AAN6EXX1"/>
<feature type="region of interest" description="Disordered" evidence="6">
    <location>
        <begin position="254"/>
        <end position="286"/>
    </location>
</feature>
<evidence type="ECO:0000259" key="7">
    <source>
        <dbReference type="PROSITE" id="PS51387"/>
    </source>
</evidence>
<dbReference type="Proteomes" id="UP001161757">
    <property type="component" value="Unassembled WGS sequence"/>
</dbReference>